<feature type="domain" description="Pyrroline-5-carboxylate reductase dimerisation" evidence="4">
    <location>
        <begin position="44"/>
        <end position="148"/>
    </location>
</feature>
<dbReference type="GO" id="GO:0055129">
    <property type="term" value="P:L-proline biosynthetic process"/>
    <property type="evidence" value="ECO:0007669"/>
    <property type="project" value="TreeGrafter"/>
</dbReference>
<keyword evidence="2" id="KW-0521">NADP</keyword>
<name>A0A7S3FUF6_9SPIT</name>
<dbReference type="InterPro" id="IPR053790">
    <property type="entry name" value="P5CR-like_CS"/>
</dbReference>
<sequence>MPNTPSKIGAGAAGFSLGSSATKEDADSVKLMMDSVGLSYEVPEHLLHAVTGVSGSGPAYIYMLIEAMADGGVKMGLPRDVALNLAAQTVYGSAKMVLEDGKHPAQLKDAVCSPGGTTINAVMRLEELGFRNSASQAVIAAAEKSIELSNPK</sequence>
<dbReference type="SUPFAM" id="SSF48179">
    <property type="entry name" value="6-phosphogluconate dehydrogenase C-terminal domain-like"/>
    <property type="match status" value="1"/>
</dbReference>
<gene>
    <name evidence="5" type="ORF">SRAS04492_LOCUS5293</name>
    <name evidence="6" type="ORF">SRAS04492_LOCUS5294</name>
</gene>
<evidence type="ECO:0000259" key="4">
    <source>
        <dbReference type="Pfam" id="PF14748"/>
    </source>
</evidence>
<dbReference type="Gene3D" id="3.40.50.720">
    <property type="entry name" value="NAD(P)-binding Rossmann-like Domain"/>
    <property type="match status" value="1"/>
</dbReference>
<evidence type="ECO:0000313" key="6">
    <source>
        <dbReference type="EMBL" id="CAE0233493.1"/>
    </source>
</evidence>
<dbReference type="FunFam" id="1.10.3730.10:FF:000001">
    <property type="entry name" value="Pyrroline-5-carboxylate reductase"/>
    <property type="match status" value="1"/>
</dbReference>
<dbReference type="Gene3D" id="1.10.3730.10">
    <property type="entry name" value="ProC C-terminal domain-like"/>
    <property type="match status" value="1"/>
</dbReference>
<accession>A0A7S3FUF6</accession>
<reference evidence="6" key="1">
    <citation type="submission" date="2021-01" db="EMBL/GenBank/DDBJ databases">
        <authorList>
            <person name="Corre E."/>
            <person name="Pelletier E."/>
            <person name="Niang G."/>
            <person name="Scheremetjew M."/>
            <person name="Finn R."/>
            <person name="Kale V."/>
            <person name="Holt S."/>
            <person name="Cochrane G."/>
            <person name="Meng A."/>
            <person name="Brown T."/>
            <person name="Cohen L."/>
        </authorList>
    </citation>
    <scope>NUCLEOTIDE SEQUENCE</scope>
    <source>
        <strain evidence="6">Ras09</strain>
    </source>
</reference>
<keyword evidence="3" id="KW-0560">Oxidoreductase</keyword>
<proteinExistence type="inferred from homology"/>
<comment type="similarity">
    <text evidence="1">Belongs to the pyrroline-5-carboxylate reductase family.</text>
</comment>
<dbReference type="EMBL" id="HBIA01010310">
    <property type="protein sequence ID" value="CAE0233493.1"/>
    <property type="molecule type" value="Transcribed_RNA"/>
</dbReference>
<dbReference type="GO" id="GO:0004735">
    <property type="term" value="F:pyrroline-5-carboxylate reductase activity"/>
    <property type="evidence" value="ECO:0007669"/>
    <property type="project" value="TreeGrafter"/>
</dbReference>
<dbReference type="PANTHER" id="PTHR11645">
    <property type="entry name" value="PYRROLINE-5-CARBOXYLATE REDUCTASE"/>
    <property type="match status" value="1"/>
</dbReference>
<evidence type="ECO:0000256" key="1">
    <source>
        <dbReference type="ARBA" id="ARBA00005525"/>
    </source>
</evidence>
<evidence type="ECO:0000313" key="5">
    <source>
        <dbReference type="EMBL" id="CAE0233492.1"/>
    </source>
</evidence>
<organism evidence="6">
    <name type="scientific">Strombidium rassoulzadegani</name>
    <dbReference type="NCBI Taxonomy" id="1082188"/>
    <lineage>
        <taxon>Eukaryota</taxon>
        <taxon>Sar</taxon>
        <taxon>Alveolata</taxon>
        <taxon>Ciliophora</taxon>
        <taxon>Intramacronucleata</taxon>
        <taxon>Spirotrichea</taxon>
        <taxon>Oligotrichia</taxon>
        <taxon>Strombidiidae</taxon>
        <taxon>Strombidium</taxon>
    </lineage>
</organism>
<dbReference type="PANTHER" id="PTHR11645:SF0">
    <property type="entry name" value="PYRROLINE-5-CARBOXYLATE REDUCTASE 3"/>
    <property type="match status" value="1"/>
</dbReference>
<dbReference type="EMBL" id="HBIA01010309">
    <property type="protein sequence ID" value="CAE0233492.1"/>
    <property type="molecule type" value="Transcribed_RNA"/>
</dbReference>
<dbReference type="Pfam" id="PF14748">
    <property type="entry name" value="P5CR_dimer"/>
    <property type="match status" value="1"/>
</dbReference>
<dbReference type="PROSITE" id="PS00521">
    <property type="entry name" value="P5CR"/>
    <property type="match status" value="1"/>
</dbReference>
<evidence type="ECO:0000256" key="3">
    <source>
        <dbReference type="ARBA" id="ARBA00023002"/>
    </source>
</evidence>
<dbReference type="AlphaFoldDB" id="A0A7S3FUF6"/>
<protein>
    <recommendedName>
        <fullName evidence="4">Pyrroline-5-carboxylate reductase dimerisation domain-containing protein</fullName>
    </recommendedName>
</protein>
<dbReference type="InterPro" id="IPR029036">
    <property type="entry name" value="P5CR_dimer"/>
</dbReference>
<evidence type="ECO:0000256" key="2">
    <source>
        <dbReference type="ARBA" id="ARBA00022857"/>
    </source>
</evidence>
<dbReference type="InterPro" id="IPR008927">
    <property type="entry name" value="6-PGluconate_DH-like_C_sf"/>
</dbReference>